<dbReference type="HOGENOM" id="CLU_022800_2_3_9"/>
<feature type="transmembrane region" description="Helical" evidence="6">
    <location>
        <begin position="53"/>
        <end position="74"/>
    </location>
</feature>
<dbReference type="InterPro" id="IPR003838">
    <property type="entry name" value="ABC3_permease_C"/>
</dbReference>
<accession>C4GB74</accession>
<feature type="domain" description="ABC3 transporter permease C-terminal" evidence="7">
    <location>
        <begin position="61"/>
        <end position="181"/>
    </location>
</feature>
<proteinExistence type="inferred from homology"/>
<reference evidence="8" key="1">
    <citation type="submission" date="2009-04" db="EMBL/GenBank/DDBJ databases">
        <authorList>
            <person name="Weinstock G."/>
            <person name="Sodergren E."/>
            <person name="Clifton S."/>
            <person name="Fulton L."/>
            <person name="Fulton B."/>
            <person name="Courtney L."/>
            <person name="Fronick C."/>
            <person name="Harrison M."/>
            <person name="Strong C."/>
            <person name="Farmer C."/>
            <person name="Delahaunty K."/>
            <person name="Markovic C."/>
            <person name="Hall O."/>
            <person name="Minx P."/>
            <person name="Tomlinson C."/>
            <person name="Mitreva M."/>
            <person name="Nelson J."/>
            <person name="Hou S."/>
            <person name="Wollam A."/>
            <person name="Pepin K.H."/>
            <person name="Johnson M."/>
            <person name="Bhonagiri V."/>
            <person name="Nash W.E."/>
            <person name="Warren W."/>
            <person name="Chinwalla A."/>
            <person name="Mardis E.R."/>
            <person name="Wilson R.K."/>
        </authorList>
    </citation>
    <scope>NUCLEOTIDE SEQUENCE [LARGE SCALE GENOMIC DNA]</scope>
    <source>
        <strain evidence="8">DSM 14600</strain>
    </source>
</reference>
<dbReference type="Pfam" id="PF02687">
    <property type="entry name" value="FtsX"/>
    <property type="match status" value="1"/>
</dbReference>
<gene>
    <name evidence="8" type="ORF">GCWU000342_01175</name>
</gene>
<dbReference type="EMBL" id="ACIP02000002">
    <property type="protein sequence ID" value="EEP28367.1"/>
    <property type="molecule type" value="Genomic_DNA"/>
</dbReference>
<dbReference type="PIRSF" id="PIRSF018968">
    <property type="entry name" value="ABC_permease_BceB"/>
    <property type="match status" value="1"/>
</dbReference>
<keyword evidence="5 6" id="KW-0472">Membrane</keyword>
<feature type="transmembrane region" description="Helical" evidence="6">
    <location>
        <begin position="230"/>
        <end position="253"/>
    </location>
</feature>
<dbReference type="eggNOG" id="COG0577">
    <property type="taxonomic scope" value="Bacteria"/>
</dbReference>
<feature type="transmembrane region" description="Helical" evidence="6">
    <location>
        <begin position="200"/>
        <end position="218"/>
    </location>
</feature>
<dbReference type="AlphaFoldDB" id="C4GB74"/>
<evidence type="ECO:0000313" key="9">
    <source>
        <dbReference type="Proteomes" id="UP000003494"/>
    </source>
</evidence>
<protein>
    <recommendedName>
        <fullName evidence="7">ABC3 transporter permease C-terminal domain-containing protein</fullName>
    </recommendedName>
</protein>
<dbReference type="PANTHER" id="PTHR46795:SF3">
    <property type="entry name" value="ABC TRANSPORTER PERMEASE"/>
    <property type="match status" value="1"/>
</dbReference>
<dbReference type="Proteomes" id="UP000003494">
    <property type="component" value="Unassembled WGS sequence"/>
</dbReference>
<evidence type="ECO:0000256" key="5">
    <source>
        <dbReference type="ARBA" id="ARBA00023136"/>
    </source>
</evidence>
<comment type="subcellular location">
    <subcellularLocation>
        <location evidence="1 6">Cell membrane</location>
        <topology evidence="1 6">Multi-pass membrane protein</topology>
    </subcellularLocation>
</comment>
<evidence type="ECO:0000256" key="2">
    <source>
        <dbReference type="ARBA" id="ARBA00022475"/>
    </source>
</evidence>
<comment type="caution">
    <text evidence="8">The sequence shown here is derived from an EMBL/GenBank/DDBJ whole genome shotgun (WGS) entry which is preliminary data.</text>
</comment>
<dbReference type="PANTHER" id="PTHR46795">
    <property type="entry name" value="ABC TRANSPORTER PERMEASE-RELATED-RELATED"/>
    <property type="match status" value="1"/>
</dbReference>
<dbReference type="STRING" id="626523.GCWU000342_01175"/>
<evidence type="ECO:0000313" key="8">
    <source>
        <dbReference type="EMBL" id="EEP28367.1"/>
    </source>
</evidence>
<keyword evidence="3 6" id="KW-0812">Transmembrane</keyword>
<dbReference type="GO" id="GO:0005886">
    <property type="term" value="C:plasma membrane"/>
    <property type="evidence" value="ECO:0007669"/>
    <property type="project" value="UniProtKB-SubCell"/>
</dbReference>
<dbReference type="InterPro" id="IPR052536">
    <property type="entry name" value="ABC-4_Integral_Memb_Prot"/>
</dbReference>
<dbReference type="InterPro" id="IPR027022">
    <property type="entry name" value="ABC_permease_BceB-typ"/>
</dbReference>
<dbReference type="GO" id="GO:0055085">
    <property type="term" value="P:transmembrane transport"/>
    <property type="evidence" value="ECO:0007669"/>
    <property type="project" value="UniProtKB-UniRule"/>
</dbReference>
<feature type="transmembrane region" description="Helical" evidence="6">
    <location>
        <begin position="21"/>
        <end position="41"/>
    </location>
</feature>
<organism evidence="8 9">
    <name type="scientific">Shuttleworthella satelles DSM 14600</name>
    <dbReference type="NCBI Taxonomy" id="626523"/>
    <lineage>
        <taxon>Bacteria</taxon>
        <taxon>Bacillati</taxon>
        <taxon>Bacillota</taxon>
        <taxon>Clostridia</taxon>
        <taxon>Lachnospirales</taxon>
        <taxon>Lachnospiraceae</taxon>
        <taxon>Shuttleworthella</taxon>
    </lineage>
</organism>
<evidence type="ECO:0000259" key="7">
    <source>
        <dbReference type="Pfam" id="PF02687"/>
    </source>
</evidence>
<evidence type="ECO:0000256" key="3">
    <source>
        <dbReference type="ARBA" id="ARBA00022692"/>
    </source>
</evidence>
<name>C4GB74_9FIRM</name>
<comment type="similarity">
    <text evidence="6">Belongs to the ABC-4 integral membrane protein family.</text>
</comment>
<keyword evidence="2 6" id="KW-1003">Cell membrane</keyword>
<feature type="transmembrane region" description="Helical" evidence="6">
    <location>
        <begin position="150"/>
        <end position="172"/>
    </location>
</feature>
<keyword evidence="4 6" id="KW-1133">Transmembrane helix</keyword>
<feature type="transmembrane region" description="Helical" evidence="6">
    <location>
        <begin position="103"/>
        <end position="130"/>
    </location>
</feature>
<dbReference type="RefSeq" id="WP_006906185.1">
    <property type="nucleotide sequence ID" value="NZ_GG665866.1"/>
</dbReference>
<feature type="transmembrane region" description="Helical" evidence="6">
    <location>
        <begin position="595"/>
        <end position="626"/>
    </location>
</feature>
<feature type="transmembrane region" description="Helical" evidence="6">
    <location>
        <begin position="540"/>
        <end position="561"/>
    </location>
</feature>
<evidence type="ECO:0000256" key="4">
    <source>
        <dbReference type="ARBA" id="ARBA00022989"/>
    </source>
</evidence>
<feature type="transmembrane region" description="Helical" evidence="6">
    <location>
        <begin position="632"/>
        <end position="653"/>
    </location>
</feature>
<sequence>MTTIAARFALKNIRANRLVNIPFVISNGIMFLLYNVMVSLQSNQYVLTRHKDLITFIQYGSWLILILAGVFVLYSNRFLMSRRKQELALYSILGLEKRHIRRILFIELLILFALMTIISTIGGFIFGKLIFAGLNELLHDSGVKLMNYPFSAQAFLMTAGFELAFFFVLFVINCSKIRSKAPLALLTGEKKGEKEPRSNWLLLVIGLAALSYGYYQAMHVEGLLSAISKIVFAVLAVALATYCLFISFSVIYLKFRRKRKSYYKARNFLNISGLLYRMKSHAVGLASMAIMACGVILTLSTVFVMYSNMEKTVDGILHNRYYELYSIQNTEQSPSTDELQQWAGEVEEKARQTTEAYTKVKDGISITQLTSAVLYSSQEIKYVSRKEKDLMNPKDGFKTGFAILGSLDEYNRYFGTDIKLSQGQALIYSNRDSVSNIKSLKIGDKTYQLSKGKTMVSSNFNVDYIFLVLPDQKTMLEVSDLLQAPDEMGMGTITNSYYAWNAADQSEALNRAVKSMNHDNFVAINETEARNEVYSLNGGFLFLGLVVGLVFLIGTVLVTYYKQVNEAYEDREKYQIMKQVGLPDALIRRTAASQIVWLFFAPLAVAIVHCLAAGKIMSNILILFGVSNMTYYMIRLGIVTGIFALVYLLIFLLTSRIYYRIVR</sequence>
<evidence type="ECO:0000256" key="1">
    <source>
        <dbReference type="ARBA" id="ARBA00004651"/>
    </source>
</evidence>
<feature type="transmembrane region" description="Helical" evidence="6">
    <location>
        <begin position="282"/>
        <end position="306"/>
    </location>
</feature>
<keyword evidence="9" id="KW-1185">Reference proteome</keyword>
<keyword evidence="6" id="KW-0813">Transport</keyword>
<evidence type="ECO:0000256" key="6">
    <source>
        <dbReference type="PIRNR" id="PIRNR018968"/>
    </source>
</evidence>